<dbReference type="InterPro" id="IPR013268">
    <property type="entry name" value="UTP16"/>
</dbReference>
<feature type="region of interest" description="Disordered" evidence="1">
    <location>
        <begin position="1"/>
        <end position="116"/>
    </location>
</feature>
<feature type="compositionally biased region" description="Acidic residues" evidence="1">
    <location>
        <begin position="107"/>
        <end position="116"/>
    </location>
</feature>
<proteinExistence type="predicted"/>
<feature type="compositionally biased region" description="Basic and acidic residues" evidence="1">
    <location>
        <begin position="58"/>
        <end position="82"/>
    </location>
</feature>
<dbReference type="EMBL" id="KV453841">
    <property type="protein sequence ID" value="ODV92371.1"/>
    <property type="molecule type" value="Genomic_DNA"/>
</dbReference>
<dbReference type="GO" id="GO:0030515">
    <property type="term" value="F:snoRNA binding"/>
    <property type="evidence" value="ECO:0007669"/>
    <property type="project" value="InterPro"/>
</dbReference>
<organism evidence="2 3">
    <name type="scientific">Tortispora caseinolytica NRRL Y-17796</name>
    <dbReference type="NCBI Taxonomy" id="767744"/>
    <lineage>
        <taxon>Eukaryota</taxon>
        <taxon>Fungi</taxon>
        <taxon>Dikarya</taxon>
        <taxon>Ascomycota</taxon>
        <taxon>Saccharomycotina</taxon>
        <taxon>Trigonopsidomycetes</taxon>
        <taxon>Trigonopsidales</taxon>
        <taxon>Trigonopsidaceae</taxon>
        <taxon>Tortispora</taxon>
    </lineage>
</organism>
<dbReference type="GO" id="GO:0006364">
    <property type="term" value="P:rRNA processing"/>
    <property type="evidence" value="ECO:0007669"/>
    <property type="project" value="InterPro"/>
</dbReference>
<feature type="compositionally biased region" description="Basic and acidic residues" evidence="1">
    <location>
        <begin position="25"/>
        <end position="41"/>
    </location>
</feature>
<evidence type="ECO:0000256" key="1">
    <source>
        <dbReference type="SAM" id="MobiDB-lite"/>
    </source>
</evidence>
<sequence>MVQTRRSARLEEKEKSVDHEEDEITEKLMPHDLERDDRSNSDDEEAPEEVSFSGTKKSAKEKQKAEELARRRAIDAEKEKNRTRTLKLQQQAKEKAERTSHQKLDTEDMDDGNDELPEDILDAVEFETSVIEGIVCKDGAESLDKTTKDKKHKRFDDNDPEIKKGPIKLKVLKKLKAMPPPAASKVVDFRTQLLNRKTIDRR</sequence>
<protein>
    <submittedName>
        <fullName evidence="2">Uncharacterized protein</fullName>
    </submittedName>
</protein>
<feature type="compositionally biased region" description="Basic and acidic residues" evidence="1">
    <location>
        <begin position="92"/>
        <end position="106"/>
    </location>
</feature>
<keyword evidence="3" id="KW-1185">Reference proteome</keyword>
<reference evidence="3" key="1">
    <citation type="submission" date="2016-02" db="EMBL/GenBank/DDBJ databases">
        <title>Comparative genomics of biotechnologically important yeasts.</title>
        <authorList>
            <consortium name="DOE Joint Genome Institute"/>
            <person name="Riley R."/>
            <person name="Haridas S."/>
            <person name="Wolfe K.H."/>
            <person name="Lopes M.R."/>
            <person name="Hittinger C.T."/>
            <person name="Goker M."/>
            <person name="Salamov A."/>
            <person name="Wisecaver J."/>
            <person name="Long T.M."/>
            <person name="Aerts A.L."/>
            <person name="Barry K."/>
            <person name="Choi C."/>
            <person name="Clum A."/>
            <person name="Coughlan A.Y."/>
            <person name="Deshpande S."/>
            <person name="Douglass A.P."/>
            <person name="Hanson S.J."/>
            <person name="Klenk H.-P."/>
            <person name="Labutti K."/>
            <person name="Lapidus A."/>
            <person name="Lindquist E."/>
            <person name="Lipzen A."/>
            <person name="Meier-Kolthoff J.P."/>
            <person name="Ohm R.A."/>
            <person name="Otillar R.P."/>
            <person name="Pangilinan J."/>
            <person name="Peng Y."/>
            <person name="Rokas A."/>
            <person name="Rosa C.A."/>
            <person name="Scheuner C."/>
            <person name="Sibirny A.A."/>
            <person name="Slot J.C."/>
            <person name="Stielow J.B."/>
            <person name="Sun H."/>
            <person name="Kurtzman C.P."/>
            <person name="Blackwell M."/>
            <person name="Jeffries T.W."/>
            <person name="Grigoriev I.V."/>
        </authorList>
    </citation>
    <scope>NUCLEOTIDE SEQUENCE [LARGE SCALE GENOMIC DNA]</scope>
    <source>
        <strain evidence="3">NRRL Y-17796</strain>
    </source>
</reference>
<gene>
    <name evidence="2" type="ORF">CANCADRAFT_85893</name>
</gene>
<dbReference type="Proteomes" id="UP000095023">
    <property type="component" value="Unassembled WGS sequence"/>
</dbReference>
<dbReference type="Pfam" id="PF08297">
    <property type="entry name" value="U3_snoRNA_assoc"/>
    <property type="match status" value="1"/>
</dbReference>
<accession>A0A1E4TKT6</accession>
<dbReference type="AlphaFoldDB" id="A0A1E4TKT6"/>
<feature type="compositionally biased region" description="Basic and acidic residues" evidence="1">
    <location>
        <begin position="8"/>
        <end position="18"/>
    </location>
</feature>
<evidence type="ECO:0000313" key="3">
    <source>
        <dbReference type="Proteomes" id="UP000095023"/>
    </source>
</evidence>
<evidence type="ECO:0000313" key="2">
    <source>
        <dbReference type="EMBL" id="ODV92371.1"/>
    </source>
</evidence>
<name>A0A1E4TKT6_9ASCO</name>